<keyword evidence="3" id="KW-1185">Reference proteome</keyword>
<feature type="compositionally biased region" description="Low complexity" evidence="1">
    <location>
        <begin position="1"/>
        <end position="24"/>
    </location>
</feature>
<dbReference type="OrthoDB" id="1883156at2759"/>
<evidence type="ECO:0000313" key="3">
    <source>
        <dbReference type="Proteomes" id="UP000239899"/>
    </source>
</evidence>
<sequence length="372" mass="38878">MALSQAAARPSAARADTARSGAASCRPQQRARASRRCEKAAERRGRRLNAVETAAAEAAAAAAEATTAPPADTWAAFAAAVSGEWEGVTASFGPDGSPVQLPEYYVPQAYRDWGVELFDWQSQSSMLAEEGGLTATDRRMMPTVGCEADAIAYTQDARQLFSTGPAGPPPAVAPDGSYSTGPSDVSAAECHKAAFESCLMLPCQPGAQQHRLRLVHSLARLGAESRWQLQEVELHSERYDSPYRGKLELSGCGGGMKGFATSEPLSADALAGAWVASGVRYTAEPSSSSSDGVSLRAEAVAGEAWSAQDLQPLLLHPLRAWSCCRTAGEGGNDISLAAGVLLNEGGSSMALVTRRLVGGRLAAVELLTLIRA</sequence>
<accession>A0A2P6TBW0</accession>
<dbReference type="Proteomes" id="UP000239899">
    <property type="component" value="Unassembled WGS sequence"/>
</dbReference>
<name>A0A2P6TBW0_CHLSO</name>
<feature type="region of interest" description="Disordered" evidence="1">
    <location>
        <begin position="160"/>
        <end position="182"/>
    </location>
</feature>
<dbReference type="AlphaFoldDB" id="A0A2P6TBW0"/>
<evidence type="ECO:0000256" key="1">
    <source>
        <dbReference type="SAM" id="MobiDB-lite"/>
    </source>
</evidence>
<proteinExistence type="predicted"/>
<reference evidence="2 3" key="1">
    <citation type="journal article" date="2018" name="Plant J.">
        <title>Genome sequences of Chlorella sorokiniana UTEX 1602 and Micractinium conductrix SAG 241.80: implications to maltose excretion by a green alga.</title>
        <authorList>
            <person name="Arriola M.B."/>
            <person name="Velmurugan N."/>
            <person name="Zhang Y."/>
            <person name="Plunkett M.H."/>
            <person name="Hondzo H."/>
            <person name="Barney B.M."/>
        </authorList>
    </citation>
    <scope>NUCLEOTIDE SEQUENCE [LARGE SCALE GENOMIC DNA]</scope>
    <source>
        <strain evidence="3">UTEX 1602</strain>
    </source>
</reference>
<dbReference type="EMBL" id="LHPG02000026">
    <property type="protein sequence ID" value="PRW18378.1"/>
    <property type="molecule type" value="Genomic_DNA"/>
</dbReference>
<organism evidence="2 3">
    <name type="scientific">Chlorella sorokiniana</name>
    <name type="common">Freshwater green alga</name>
    <dbReference type="NCBI Taxonomy" id="3076"/>
    <lineage>
        <taxon>Eukaryota</taxon>
        <taxon>Viridiplantae</taxon>
        <taxon>Chlorophyta</taxon>
        <taxon>core chlorophytes</taxon>
        <taxon>Trebouxiophyceae</taxon>
        <taxon>Chlorellales</taxon>
        <taxon>Chlorellaceae</taxon>
        <taxon>Chlorella clade</taxon>
        <taxon>Chlorella</taxon>
    </lineage>
</organism>
<gene>
    <name evidence="2" type="ORF">C2E21_9304</name>
</gene>
<feature type="region of interest" description="Disordered" evidence="1">
    <location>
        <begin position="1"/>
        <end position="47"/>
    </location>
</feature>
<evidence type="ECO:0000313" key="2">
    <source>
        <dbReference type="EMBL" id="PRW18378.1"/>
    </source>
</evidence>
<protein>
    <submittedName>
        <fullName evidence="2">Uncharacterized protein</fullName>
    </submittedName>
</protein>
<dbReference type="SUPFAM" id="SSF50814">
    <property type="entry name" value="Lipocalins"/>
    <property type="match status" value="1"/>
</dbReference>
<comment type="caution">
    <text evidence="2">The sequence shown here is derived from an EMBL/GenBank/DDBJ whole genome shotgun (WGS) entry which is preliminary data.</text>
</comment>
<dbReference type="STRING" id="3076.A0A2P6TBW0"/>
<dbReference type="InterPro" id="IPR012674">
    <property type="entry name" value="Calycin"/>
</dbReference>